<feature type="transmembrane region" description="Helical" evidence="6">
    <location>
        <begin position="165"/>
        <end position="185"/>
    </location>
</feature>
<dbReference type="PANTHER" id="PTHR21716">
    <property type="entry name" value="TRANSMEMBRANE PROTEIN"/>
    <property type="match status" value="1"/>
</dbReference>
<dbReference type="PANTHER" id="PTHR21716:SF16">
    <property type="entry name" value="BLL1467 PROTEIN"/>
    <property type="match status" value="1"/>
</dbReference>
<dbReference type="InterPro" id="IPR002549">
    <property type="entry name" value="AI-2E-like"/>
</dbReference>
<evidence type="ECO:0000256" key="5">
    <source>
        <dbReference type="ARBA" id="ARBA00023136"/>
    </source>
</evidence>
<feature type="transmembrane region" description="Helical" evidence="6">
    <location>
        <begin position="31"/>
        <end position="64"/>
    </location>
</feature>
<evidence type="ECO:0000256" key="6">
    <source>
        <dbReference type="SAM" id="Phobius"/>
    </source>
</evidence>
<evidence type="ECO:0000256" key="2">
    <source>
        <dbReference type="ARBA" id="ARBA00009773"/>
    </source>
</evidence>
<reference evidence="7 8" key="1">
    <citation type="journal article" date="2013" name="Antonie Van Leeuwenhoek">
        <title>Dongia rigui sp. nov., isolated from freshwater of a large wetland in Korea.</title>
        <authorList>
            <person name="Baik K.S."/>
            <person name="Hwang Y.M."/>
            <person name="Choi J.S."/>
            <person name="Kwon J."/>
            <person name="Seong C.N."/>
        </authorList>
    </citation>
    <scope>NUCLEOTIDE SEQUENCE [LARGE SCALE GENOMIC DNA]</scope>
    <source>
        <strain evidence="7 8">04SU4-P</strain>
    </source>
</reference>
<name>A0ABU5DWI9_9PROT</name>
<keyword evidence="4 6" id="KW-1133">Transmembrane helix</keyword>
<dbReference type="Proteomes" id="UP001271769">
    <property type="component" value="Unassembled WGS sequence"/>
</dbReference>
<comment type="caution">
    <text evidence="7">The sequence shown here is derived from an EMBL/GenBank/DDBJ whole genome shotgun (WGS) entry which is preliminary data.</text>
</comment>
<organism evidence="7 8">
    <name type="scientific">Dongia rigui</name>
    <dbReference type="NCBI Taxonomy" id="940149"/>
    <lineage>
        <taxon>Bacteria</taxon>
        <taxon>Pseudomonadati</taxon>
        <taxon>Pseudomonadota</taxon>
        <taxon>Alphaproteobacteria</taxon>
        <taxon>Rhodospirillales</taxon>
        <taxon>Dongiaceae</taxon>
        <taxon>Dongia</taxon>
    </lineage>
</organism>
<evidence type="ECO:0000256" key="3">
    <source>
        <dbReference type="ARBA" id="ARBA00022692"/>
    </source>
</evidence>
<dbReference type="Pfam" id="PF01594">
    <property type="entry name" value="AI-2E_transport"/>
    <property type="match status" value="1"/>
</dbReference>
<gene>
    <name evidence="7" type="ORF">SMD31_03395</name>
</gene>
<dbReference type="RefSeq" id="WP_320499317.1">
    <property type="nucleotide sequence ID" value="NZ_JAXCLX010000001.1"/>
</dbReference>
<feature type="transmembrane region" description="Helical" evidence="6">
    <location>
        <begin position="219"/>
        <end position="241"/>
    </location>
</feature>
<evidence type="ECO:0000256" key="4">
    <source>
        <dbReference type="ARBA" id="ARBA00022989"/>
    </source>
</evidence>
<evidence type="ECO:0000313" key="7">
    <source>
        <dbReference type="EMBL" id="MDY0870946.1"/>
    </source>
</evidence>
<comment type="similarity">
    <text evidence="2">Belongs to the autoinducer-2 exporter (AI-2E) (TC 2.A.86) family.</text>
</comment>
<proteinExistence type="inferred from homology"/>
<sequence length="364" mass="39659">MQRDTIPANAPLVVSSESEPEARRANTQAGAVLFLAVIAGLVALYFAQSVVLPVIIAFVLRLLLQPVFKIGLKARLPRSVAAVLTILFLLGVAVLAWIPLSGSAGLWIAKLPDAIATLTERLSLLHEPIDFIQRLVRHAERATNGGSNTVAVQHFDLVGTVIEGLRAITDGLFTTTIILFFLLVAGDKFLRRLVELLPTFRQKRQLIEISQQIEDDISAYLVTISIMNVAVGVMVAIAMYFCGMADPLLWGVLALAVNFVPILGPLVGIGIFLLVGFITFDNWLAVLPAALYLVIHVIEGEIVTPILLAKRFTLNPVGVILSLVFWYWMWGVPGAILAVPMLAMVKIVSDRIEALHPLGHMLED</sequence>
<keyword evidence="5 6" id="KW-0472">Membrane</keyword>
<comment type="subcellular location">
    <subcellularLocation>
        <location evidence="1">Membrane</location>
        <topology evidence="1">Multi-pass membrane protein</topology>
    </subcellularLocation>
</comment>
<accession>A0ABU5DWI9</accession>
<keyword evidence="8" id="KW-1185">Reference proteome</keyword>
<dbReference type="EMBL" id="JAXCLX010000001">
    <property type="protein sequence ID" value="MDY0870946.1"/>
    <property type="molecule type" value="Genomic_DNA"/>
</dbReference>
<evidence type="ECO:0000256" key="1">
    <source>
        <dbReference type="ARBA" id="ARBA00004141"/>
    </source>
</evidence>
<protein>
    <submittedName>
        <fullName evidence="7">AI-2E family transporter</fullName>
    </submittedName>
</protein>
<keyword evidence="3 6" id="KW-0812">Transmembrane</keyword>
<evidence type="ECO:0000313" key="8">
    <source>
        <dbReference type="Proteomes" id="UP001271769"/>
    </source>
</evidence>
<feature type="transmembrane region" description="Helical" evidence="6">
    <location>
        <begin position="76"/>
        <end position="98"/>
    </location>
</feature>
<feature type="transmembrane region" description="Helical" evidence="6">
    <location>
        <begin position="247"/>
        <end position="275"/>
    </location>
</feature>
<feature type="transmembrane region" description="Helical" evidence="6">
    <location>
        <begin position="318"/>
        <end position="343"/>
    </location>
</feature>
<feature type="transmembrane region" description="Helical" evidence="6">
    <location>
        <begin position="282"/>
        <end position="298"/>
    </location>
</feature>